<dbReference type="EMBL" id="JAQMLA010000053">
    <property type="protein sequence ID" value="MDB8687886.1"/>
    <property type="molecule type" value="Genomic_DNA"/>
</dbReference>
<evidence type="ECO:0000313" key="34">
    <source>
        <dbReference type="Proteomes" id="UP000235093"/>
    </source>
</evidence>
<evidence type="ECO:0000256" key="10">
    <source>
        <dbReference type="PROSITE-ProRule" id="PRU00886"/>
    </source>
</evidence>
<dbReference type="Pfam" id="PF03054">
    <property type="entry name" value="tRNA_Me_trans"/>
    <property type="match status" value="1"/>
</dbReference>
<dbReference type="SUPFAM" id="SSF54810">
    <property type="entry name" value="GMP synthetase C-terminal dimerisation domain"/>
    <property type="match status" value="1"/>
</dbReference>
<evidence type="ECO:0000313" key="19">
    <source>
        <dbReference type="EMBL" id="NSI20034.1"/>
    </source>
</evidence>
<dbReference type="GeneID" id="57433906"/>
<dbReference type="EC" id="6.3.5.2" evidence="9"/>
<evidence type="ECO:0000313" key="23">
    <source>
        <dbReference type="EMBL" id="PLT70474.1"/>
    </source>
</evidence>
<evidence type="ECO:0000256" key="4">
    <source>
        <dbReference type="ARBA" id="ARBA00022741"/>
    </source>
</evidence>
<dbReference type="CDD" id="cd01997">
    <property type="entry name" value="GMP_synthase_C"/>
    <property type="match status" value="1"/>
</dbReference>
<evidence type="ECO:0000313" key="18">
    <source>
        <dbReference type="EMBL" id="MDE1203487.1"/>
    </source>
</evidence>
<dbReference type="PRINTS" id="PR00099">
    <property type="entry name" value="CPSGATASE"/>
</dbReference>
<dbReference type="GO" id="GO:0005829">
    <property type="term" value="C:cytosol"/>
    <property type="evidence" value="ECO:0007669"/>
    <property type="project" value="TreeGrafter"/>
</dbReference>
<evidence type="ECO:0000313" key="27">
    <source>
        <dbReference type="EMBL" id="RHD08064.1"/>
    </source>
</evidence>
<dbReference type="AlphaFoldDB" id="A0A2N5PA11"/>
<evidence type="ECO:0000313" key="31">
    <source>
        <dbReference type="Proteomes" id="UP000234840"/>
    </source>
</evidence>
<reference evidence="18" key="7">
    <citation type="submission" date="2022-12" db="EMBL/GenBank/DDBJ databases">
        <title>Genome of R. gnavus strain RSHDN_120.</title>
        <authorList>
            <person name="Abdugheni R."/>
        </authorList>
    </citation>
    <scope>NUCLEOTIDE SEQUENCE</scope>
    <source>
        <strain evidence="18">RSHDN_120</strain>
    </source>
</reference>
<dbReference type="Gene3D" id="3.30.300.10">
    <property type="match status" value="1"/>
</dbReference>
<reference evidence="16" key="9">
    <citation type="submission" date="2023-01" db="EMBL/GenBank/DDBJ databases">
        <title>Human gut microbiome strain richness.</title>
        <authorList>
            <person name="Chen-Liaw A."/>
        </authorList>
    </citation>
    <scope>NUCLEOTIDE SEQUENCE</scope>
    <source>
        <strain evidence="17">1001217st1_A9_1001217B_191108</strain>
        <strain evidence="16">RTP21484st1_H11_RTP21484_190118</strain>
    </source>
</reference>
<gene>
    <name evidence="9 12" type="primary">guaA</name>
    <name evidence="22" type="ORF">CDL18_02310</name>
    <name evidence="25" type="ORF">CDL20_09425</name>
    <name evidence="24" type="ORF">CDL23_14035</name>
    <name evidence="23" type="ORF">CDL26_14285</name>
    <name evidence="30" type="ORF">DW142_05265</name>
    <name evidence="29" type="ORF">DW243_08350</name>
    <name evidence="28" type="ORF">DW270_13775</name>
    <name evidence="27" type="ORF">DW812_04260</name>
    <name evidence="26" type="ORF">DWX36_05360</name>
    <name evidence="19" type="ORF">G4958_11840</name>
    <name evidence="21" type="ORF">G4981_04530</name>
    <name evidence="20" type="ORF">G4993_04450</name>
    <name evidence="12" type="ORF">LIQ10_03455</name>
    <name evidence="18" type="ORF">O4N78_07880</name>
    <name evidence="15" type="ORF">O8D18_02365</name>
    <name evidence="14" type="ORF">OZZ16_12275</name>
    <name evidence="13" type="ORF">OZZ17_01970</name>
    <name evidence="17" type="ORF">PNU63_05835</name>
    <name evidence="16" type="ORF">PNW85_14645</name>
</gene>
<dbReference type="EMBL" id="JAPZEG010000008">
    <property type="protein sequence ID" value="MDE1203487.1"/>
    <property type="molecule type" value="Genomic_DNA"/>
</dbReference>
<accession>A0A2N5PA11</accession>
<dbReference type="PROSITE" id="PS51553">
    <property type="entry name" value="GMPS_ATP_PPASE"/>
    <property type="match status" value="1"/>
</dbReference>
<dbReference type="Proteomes" id="UP000285697">
    <property type="component" value="Unassembled WGS sequence"/>
</dbReference>
<feature type="domain" description="GMPS ATP-PPase" evidence="11">
    <location>
        <begin position="197"/>
        <end position="390"/>
    </location>
</feature>
<feature type="binding site" evidence="10">
    <location>
        <begin position="224"/>
        <end position="230"/>
    </location>
    <ligand>
        <name>ATP</name>
        <dbReference type="ChEBI" id="CHEBI:30616"/>
    </ligand>
</feature>
<evidence type="ECO:0000313" key="29">
    <source>
        <dbReference type="EMBL" id="RHG84402.1"/>
    </source>
</evidence>
<dbReference type="SUPFAM" id="SSF52317">
    <property type="entry name" value="Class I glutamine amidotransferase-like"/>
    <property type="match status" value="1"/>
</dbReference>
<dbReference type="FunFam" id="3.30.300.10:FF:000002">
    <property type="entry name" value="GMP synthase [glutamine-hydrolyzing]"/>
    <property type="match status" value="1"/>
</dbReference>
<feature type="active site" description="Nucleophile" evidence="9">
    <location>
        <position position="82"/>
    </location>
</feature>
<dbReference type="EMBL" id="NIHT01000027">
    <property type="protein sequence ID" value="PLT71978.1"/>
    <property type="molecule type" value="Genomic_DNA"/>
</dbReference>
<keyword evidence="6 9" id="KW-0658">Purine biosynthesis</keyword>
<evidence type="ECO:0000313" key="39">
    <source>
        <dbReference type="Proteomes" id="UP000285697"/>
    </source>
</evidence>
<reference evidence="19" key="3">
    <citation type="journal article" date="2020" name="Cell Host Microbe">
        <title>Functional and Genomic Variation between Human-Derived Isolates of Lachnospiraceae Reveals Inter- and Intra-Species Diversity.</title>
        <authorList>
            <person name="Sorbara M.T."/>
            <person name="Littmann E.R."/>
            <person name="Fontana E."/>
            <person name="Moody T.U."/>
            <person name="Kohout C.E."/>
            <person name="Gjonbalaj M."/>
            <person name="Eaton V."/>
            <person name="Seok R."/>
            <person name="Leiner I.M."/>
            <person name="Pamer E.G."/>
        </authorList>
    </citation>
    <scope>NUCLEOTIDE SEQUENCE</scope>
    <source>
        <strain evidence="21">MSK.11.9</strain>
        <strain evidence="20">MSK.15.32</strain>
        <strain evidence="19">MSK.22.53</strain>
    </source>
</reference>
<reference evidence="31 32" key="1">
    <citation type="journal article" date="2017" name="Genome Med.">
        <title>A novel Ruminococcus gnavus clade enriched in inflammatory bowel disease patients.</title>
        <authorList>
            <person name="Hall A.B."/>
            <person name="Yassour M."/>
            <person name="Sauk J."/>
            <person name="Garner A."/>
            <person name="Jiang X."/>
            <person name="Arthur T."/>
            <person name="Lagoudas G.K."/>
            <person name="Vatanen T."/>
            <person name="Fornelos N."/>
            <person name="Wilson R."/>
            <person name="Bertha M."/>
            <person name="Cohen M."/>
            <person name="Garber J."/>
            <person name="Khalili H."/>
            <person name="Gevers D."/>
            <person name="Ananthakrishnan A.N."/>
            <person name="Kugathasan S."/>
            <person name="Lander E.S."/>
            <person name="Blainey P."/>
            <person name="Vlamakis H."/>
            <person name="Xavier R.J."/>
            <person name="Huttenhower C."/>
        </authorList>
    </citation>
    <scope>NUCLEOTIDE SEQUENCE [LARGE SCALE GENOMIC DNA]</scope>
    <source>
        <strain evidence="22 32">RJX1118</strain>
        <strain evidence="23 33">RJX1124</strain>
        <strain evidence="24 34">RJX1125</strain>
        <strain evidence="25 31">RJX1128</strain>
    </source>
</reference>
<reference evidence="15" key="8">
    <citation type="submission" date="2022-12" db="EMBL/GenBank/DDBJ databases">
        <title>Genome of R. gnavus strain RSHDN_123.</title>
        <authorList>
            <person name="Abdugheni R."/>
        </authorList>
    </citation>
    <scope>NUCLEOTIDE SEQUENCE</scope>
    <source>
        <strain evidence="15">RSHDN_123</strain>
    </source>
</reference>
<dbReference type="EMBL" id="JAAIRY010000004">
    <property type="protein sequence ID" value="NSI64542.1"/>
    <property type="molecule type" value="Genomic_DNA"/>
</dbReference>
<keyword evidence="3 9" id="KW-0436">Ligase</keyword>
<dbReference type="EMBL" id="QRIA01000024">
    <property type="protein sequence ID" value="RHG16025.1"/>
    <property type="molecule type" value="Genomic_DNA"/>
</dbReference>
<dbReference type="GO" id="GO:0003921">
    <property type="term" value="F:GMP synthase activity"/>
    <property type="evidence" value="ECO:0007669"/>
    <property type="project" value="InterPro"/>
</dbReference>
<evidence type="ECO:0000313" key="33">
    <source>
        <dbReference type="Proteomes" id="UP000234891"/>
    </source>
</evidence>
<dbReference type="NCBIfam" id="TIGR00884">
    <property type="entry name" value="guaA_Cterm"/>
    <property type="match status" value="1"/>
</dbReference>
<dbReference type="PANTHER" id="PTHR11922:SF2">
    <property type="entry name" value="GMP SYNTHASE [GLUTAMINE-HYDROLYZING]"/>
    <property type="match status" value="1"/>
</dbReference>
<dbReference type="EMBL" id="JAAIRV010000005">
    <property type="protein sequence ID" value="NSI57650.1"/>
    <property type="molecule type" value="Genomic_DNA"/>
</dbReference>
<dbReference type="Proteomes" id="UP000235093">
    <property type="component" value="Unassembled WGS sequence"/>
</dbReference>
<evidence type="ECO:0000259" key="11">
    <source>
        <dbReference type="PROSITE" id="PS51553"/>
    </source>
</evidence>
<dbReference type="InterPro" id="IPR001674">
    <property type="entry name" value="GMP_synth_C"/>
</dbReference>
<comment type="function">
    <text evidence="1 9">Catalyzes the synthesis of GMP from XMP.</text>
</comment>
<dbReference type="HAMAP" id="MF_00344">
    <property type="entry name" value="GMP_synthase"/>
    <property type="match status" value="1"/>
</dbReference>
<dbReference type="CDD" id="cd01742">
    <property type="entry name" value="GATase1_GMP_Synthase"/>
    <property type="match status" value="1"/>
</dbReference>
<evidence type="ECO:0000313" key="30">
    <source>
        <dbReference type="EMBL" id="RHJ14506.1"/>
    </source>
</evidence>
<dbReference type="Proteomes" id="UP001211731">
    <property type="component" value="Unassembled WGS sequence"/>
</dbReference>
<dbReference type="EMBL" id="JAQMLR010000004">
    <property type="protein sequence ID" value="MDB8738297.1"/>
    <property type="molecule type" value="Genomic_DNA"/>
</dbReference>
<dbReference type="Proteomes" id="UP001148455">
    <property type="component" value="Unassembled WGS sequence"/>
</dbReference>
<evidence type="ECO:0000256" key="2">
    <source>
        <dbReference type="ARBA" id="ARBA00005153"/>
    </source>
</evidence>
<dbReference type="FunFam" id="3.40.50.620:FF:000001">
    <property type="entry name" value="GMP synthase [glutamine-hydrolyzing]"/>
    <property type="match status" value="1"/>
</dbReference>
<dbReference type="SUPFAM" id="SSF52402">
    <property type="entry name" value="Adenine nucleotide alpha hydrolases-like"/>
    <property type="match status" value="1"/>
</dbReference>
<evidence type="ECO:0000313" key="35">
    <source>
        <dbReference type="Proteomes" id="UP000283834"/>
    </source>
</evidence>
<reference evidence="12" key="5">
    <citation type="submission" date="2021-10" db="EMBL/GenBank/DDBJ databases">
        <title>Collection of gut derived symbiotic bacterial strains cultured from healthy donors.</title>
        <authorList>
            <person name="Lin H."/>
            <person name="Littmann E."/>
            <person name="Claire K."/>
            <person name="Pamer E."/>
        </authorList>
    </citation>
    <scope>NUCLEOTIDE SEQUENCE</scope>
    <source>
        <strain evidence="12">MSK.23.4</strain>
    </source>
</reference>
<evidence type="ECO:0000256" key="6">
    <source>
        <dbReference type="ARBA" id="ARBA00022755"/>
    </source>
</evidence>
<keyword evidence="8 9" id="KW-0315">Glutamine amidotransferase</keyword>
<evidence type="ECO:0000313" key="38">
    <source>
        <dbReference type="Proteomes" id="UP000284472"/>
    </source>
</evidence>
<dbReference type="InterPro" id="IPR017926">
    <property type="entry name" value="GATASE"/>
</dbReference>
<feature type="active site" evidence="9">
    <location>
        <position position="172"/>
    </location>
</feature>
<organism evidence="24 34">
    <name type="scientific">Mediterraneibacter gnavus</name>
    <name type="common">Ruminococcus gnavus</name>
    <dbReference type="NCBI Taxonomy" id="33038"/>
    <lineage>
        <taxon>Bacteria</taxon>
        <taxon>Bacillati</taxon>
        <taxon>Bacillota</taxon>
        <taxon>Clostridia</taxon>
        <taxon>Lachnospirales</taxon>
        <taxon>Lachnospiraceae</taxon>
        <taxon>Mediterraneibacter</taxon>
    </lineage>
</organism>
<dbReference type="Proteomes" id="UP001079535">
    <property type="component" value="Unassembled WGS sequence"/>
</dbReference>
<dbReference type="PROSITE" id="PS51273">
    <property type="entry name" value="GATASE_TYPE_1"/>
    <property type="match status" value="1"/>
</dbReference>
<dbReference type="InterPro" id="IPR014729">
    <property type="entry name" value="Rossmann-like_a/b/a_fold"/>
</dbReference>
<dbReference type="RefSeq" id="WP_004842142.1">
    <property type="nucleotide sequence ID" value="NZ_AP031446.1"/>
</dbReference>
<evidence type="ECO:0000313" key="15">
    <source>
        <dbReference type="EMBL" id="MCZ7692890.1"/>
    </source>
</evidence>
<dbReference type="EMBL" id="JAAIRM010000021">
    <property type="protein sequence ID" value="NSI20034.1"/>
    <property type="molecule type" value="Genomic_DNA"/>
</dbReference>
<evidence type="ECO:0000256" key="3">
    <source>
        <dbReference type="ARBA" id="ARBA00022598"/>
    </source>
</evidence>
<evidence type="ECO:0000313" key="20">
    <source>
        <dbReference type="EMBL" id="NSI57650.1"/>
    </source>
</evidence>
<evidence type="ECO:0000313" key="37">
    <source>
        <dbReference type="Proteomes" id="UP000283992"/>
    </source>
</evidence>
<evidence type="ECO:0000256" key="1">
    <source>
        <dbReference type="ARBA" id="ARBA00002332"/>
    </source>
</evidence>
<dbReference type="EMBL" id="NIHW01000022">
    <property type="protein sequence ID" value="PLT85952.1"/>
    <property type="molecule type" value="Genomic_DNA"/>
</dbReference>
<protein>
    <recommendedName>
        <fullName evidence="9">GMP synthase [glutamine-hydrolyzing]</fullName>
        <ecNumber evidence="9">6.3.5.2</ecNumber>
    </recommendedName>
    <alternativeName>
        <fullName evidence="9">GMP synthetase</fullName>
    </alternativeName>
    <alternativeName>
        <fullName evidence="9">Glutamine amidotransferase</fullName>
    </alternativeName>
</protein>
<evidence type="ECO:0000256" key="7">
    <source>
        <dbReference type="ARBA" id="ARBA00022840"/>
    </source>
</evidence>
<dbReference type="EMBL" id="QRLN01000005">
    <property type="protein sequence ID" value="RHJ14506.1"/>
    <property type="molecule type" value="Genomic_DNA"/>
</dbReference>
<dbReference type="Pfam" id="PF00958">
    <property type="entry name" value="GMP_synt_C"/>
    <property type="match status" value="1"/>
</dbReference>
<dbReference type="PANTHER" id="PTHR11922">
    <property type="entry name" value="GMP SYNTHASE-RELATED"/>
    <property type="match status" value="1"/>
</dbReference>
<dbReference type="EMBL" id="QRIS01000012">
    <property type="protein sequence ID" value="RHG84402.1"/>
    <property type="molecule type" value="Genomic_DNA"/>
</dbReference>
<comment type="caution">
    <text evidence="24">The sequence shown here is derived from an EMBL/GenBank/DDBJ whole genome shotgun (WGS) entry which is preliminary data.</text>
</comment>
<evidence type="ECO:0000313" key="17">
    <source>
        <dbReference type="EMBL" id="MDB8738297.1"/>
    </source>
</evidence>
<evidence type="ECO:0000313" key="32">
    <source>
        <dbReference type="Proteomes" id="UP000234849"/>
    </source>
</evidence>
<dbReference type="Proteomes" id="UP000283834">
    <property type="component" value="Unassembled WGS sequence"/>
</dbReference>
<dbReference type="InterPro" id="IPR025777">
    <property type="entry name" value="GMPS_ATP_PPase_dom"/>
</dbReference>
<evidence type="ECO:0000256" key="8">
    <source>
        <dbReference type="ARBA" id="ARBA00022962"/>
    </source>
</evidence>
<evidence type="ECO:0000313" key="12">
    <source>
        <dbReference type="EMBL" id="MCB5492802.1"/>
    </source>
</evidence>
<feature type="active site" evidence="9">
    <location>
        <position position="170"/>
    </location>
</feature>
<dbReference type="Proteomes" id="UP000283992">
    <property type="component" value="Unassembled WGS sequence"/>
</dbReference>
<evidence type="ECO:0000313" key="22">
    <source>
        <dbReference type="EMBL" id="PLT57813.1"/>
    </source>
</evidence>
<dbReference type="Proteomes" id="UP000234840">
    <property type="component" value="Unassembled WGS sequence"/>
</dbReference>
<dbReference type="EMBL" id="JAPZED010000002">
    <property type="protein sequence ID" value="MCZ7692890.1"/>
    <property type="molecule type" value="Genomic_DNA"/>
</dbReference>
<dbReference type="Proteomes" id="UP000234891">
    <property type="component" value="Unassembled WGS sequence"/>
</dbReference>
<dbReference type="Proteomes" id="UP001296643">
    <property type="component" value="Unassembled WGS sequence"/>
</dbReference>
<dbReference type="EMBL" id="QSIR01000004">
    <property type="protein sequence ID" value="RHD08064.1"/>
    <property type="molecule type" value="Genomic_DNA"/>
</dbReference>
<dbReference type="Proteomes" id="UP001296581">
    <property type="component" value="Unassembled WGS sequence"/>
</dbReference>
<keyword evidence="7 9" id="KW-0067">ATP-binding</keyword>
<dbReference type="InterPro" id="IPR022955">
    <property type="entry name" value="GMP_synthase"/>
</dbReference>
<evidence type="ECO:0000313" key="26">
    <source>
        <dbReference type="EMBL" id="RGT39992.1"/>
    </source>
</evidence>
<dbReference type="NCBIfam" id="NF000848">
    <property type="entry name" value="PRK00074.1"/>
    <property type="match status" value="1"/>
</dbReference>
<dbReference type="GO" id="GO:0005524">
    <property type="term" value="F:ATP binding"/>
    <property type="evidence" value="ECO:0007669"/>
    <property type="project" value="UniProtKB-UniRule"/>
</dbReference>
<dbReference type="EMBL" id="JAPRAY010000002">
    <property type="protein sequence ID" value="MCZ0666310.1"/>
    <property type="molecule type" value="Genomic_DNA"/>
</dbReference>
<evidence type="ECO:0000313" key="14">
    <source>
        <dbReference type="EMBL" id="MCZ0690672.1"/>
    </source>
</evidence>
<comment type="catalytic activity">
    <reaction evidence="9">
        <text>XMP + L-glutamine + ATP + H2O = GMP + L-glutamate + AMP + diphosphate + 2 H(+)</text>
        <dbReference type="Rhea" id="RHEA:11680"/>
        <dbReference type="ChEBI" id="CHEBI:15377"/>
        <dbReference type="ChEBI" id="CHEBI:15378"/>
        <dbReference type="ChEBI" id="CHEBI:29985"/>
        <dbReference type="ChEBI" id="CHEBI:30616"/>
        <dbReference type="ChEBI" id="CHEBI:33019"/>
        <dbReference type="ChEBI" id="CHEBI:57464"/>
        <dbReference type="ChEBI" id="CHEBI:58115"/>
        <dbReference type="ChEBI" id="CHEBI:58359"/>
        <dbReference type="ChEBI" id="CHEBI:456215"/>
        <dbReference type="EC" id="6.3.5.2"/>
    </reaction>
</comment>
<evidence type="ECO:0000256" key="9">
    <source>
        <dbReference type="HAMAP-Rule" id="MF_00344"/>
    </source>
</evidence>
<dbReference type="UniPathway" id="UPA00189">
    <property type="reaction ID" value="UER00296"/>
</dbReference>
<proteinExistence type="inferred from homology"/>
<name>A0A2N5PA11_MEDGN</name>
<comment type="pathway">
    <text evidence="2 9">Purine metabolism; GMP biosynthesis; GMP from XMP (L-Gln route): step 1/1.</text>
</comment>
<evidence type="ECO:0000313" key="36">
    <source>
        <dbReference type="Proteomes" id="UP000283981"/>
    </source>
</evidence>
<keyword evidence="4 9" id="KW-0547">Nucleotide-binding</keyword>
<dbReference type="PRINTS" id="PR00096">
    <property type="entry name" value="GATASE"/>
</dbReference>
<dbReference type="EMBL" id="NIHS01000034">
    <property type="protein sequence ID" value="PLT70474.1"/>
    <property type="molecule type" value="Genomic_DNA"/>
</dbReference>
<dbReference type="Proteomes" id="UP001212160">
    <property type="component" value="Unassembled WGS sequence"/>
</dbReference>
<dbReference type="FunFam" id="3.40.50.880:FF:000001">
    <property type="entry name" value="GMP synthase [glutamine-hydrolyzing]"/>
    <property type="match status" value="1"/>
</dbReference>
<dbReference type="Gene3D" id="3.40.50.880">
    <property type="match status" value="1"/>
</dbReference>
<dbReference type="InterPro" id="IPR004739">
    <property type="entry name" value="GMP_synth_GATase"/>
</dbReference>
<reference evidence="13" key="6">
    <citation type="submission" date="2022-11" db="EMBL/GenBank/DDBJ databases">
        <title>Temperate bacteriophages infecting mucin-degrading bacterium Ruminococcus gnavus from the human gut.</title>
        <authorList>
            <person name="Buttimer C."/>
        </authorList>
    </citation>
    <scope>NUCLEOTIDE SEQUENCE</scope>
    <source>
        <strain evidence="13">CCUG 49994</strain>
        <strain evidence="14">CCUG 52279</strain>
    </source>
</reference>
<dbReference type="EMBL" id="NIHM01000002">
    <property type="protein sequence ID" value="PLT57813.1"/>
    <property type="molecule type" value="Genomic_DNA"/>
</dbReference>
<comment type="subunit">
    <text evidence="9">Homodimer.</text>
</comment>
<keyword evidence="5 9" id="KW-0332">GMP biosynthesis</keyword>
<dbReference type="NCBIfam" id="TIGR00888">
    <property type="entry name" value="guaA_Nterm"/>
    <property type="match status" value="1"/>
</dbReference>
<dbReference type="Proteomes" id="UP000283981">
    <property type="component" value="Unassembled WGS sequence"/>
</dbReference>
<evidence type="ECO:0000313" key="13">
    <source>
        <dbReference type="EMBL" id="MCZ0666310.1"/>
    </source>
</evidence>
<reference evidence="19" key="4">
    <citation type="submission" date="2020-02" db="EMBL/GenBank/DDBJ databases">
        <authorList>
            <person name="Littmann E."/>
            <person name="Sorbara M."/>
        </authorList>
    </citation>
    <scope>NUCLEOTIDE SEQUENCE</scope>
    <source>
        <strain evidence="21">MSK.11.9</strain>
        <strain evidence="20">MSK.15.32</strain>
        <strain evidence="19">MSK.22.53</strain>
    </source>
</reference>
<dbReference type="PRINTS" id="PR00097">
    <property type="entry name" value="ANTSNTHASEII"/>
</dbReference>
<evidence type="ECO:0000313" key="24">
    <source>
        <dbReference type="EMBL" id="PLT71978.1"/>
    </source>
</evidence>
<evidence type="ECO:0000313" key="28">
    <source>
        <dbReference type="EMBL" id="RHG16025.1"/>
    </source>
</evidence>
<evidence type="ECO:0000313" key="16">
    <source>
        <dbReference type="EMBL" id="MDB8687886.1"/>
    </source>
</evidence>
<dbReference type="Proteomes" id="UP001296580">
    <property type="component" value="Unassembled WGS sequence"/>
</dbReference>
<evidence type="ECO:0000256" key="5">
    <source>
        <dbReference type="ARBA" id="ARBA00022749"/>
    </source>
</evidence>
<dbReference type="Proteomes" id="UP001076974">
    <property type="component" value="Unassembled WGS sequence"/>
</dbReference>
<dbReference type="Proteomes" id="UP001297422">
    <property type="component" value="Unassembled WGS sequence"/>
</dbReference>
<dbReference type="Gene3D" id="3.40.50.620">
    <property type="entry name" value="HUPs"/>
    <property type="match status" value="1"/>
</dbReference>
<dbReference type="Proteomes" id="UP000284472">
    <property type="component" value="Unassembled WGS sequence"/>
</dbReference>
<dbReference type="Proteomes" id="UP000234849">
    <property type="component" value="Unassembled WGS sequence"/>
</dbReference>
<dbReference type="Proteomes" id="UP001149331">
    <property type="component" value="Unassembled WGS sequence"/>
</dbReference>
<dbReference type="EMBL" id="QRWQ01000004">
    <property type="protein sequence ID" value="RGT39992.1"/>
    <property type="molecule type" value="Genomic_DNA"/>
</dbReference>
<dbReference type="EMBL" id="JAJBNC010000004">
    <property type="protein sequence ID" value="MCB5492802.1"/>
    <property type="molecule type" value="Genomic_DNA"/>
</dbReference>
<evidence type="ECO:0000313" key="25">
    <source>
        <dbReference type="EMBL" id="PLT85952.1"/>
    </source>
</evidence>
<dbReference type="Pfam" id="PF00117">
    <property type="entry name" value="GATase"/>
    <property type="match status" value="1"/>
</dbReference>
<evidence type="ECO:0000313" key="21">
    <source>
        <dbReference type="EMBL" id="NSI64542.1"/>
    </source>
</evidence>
<sequence>MKNELVIVLDFGGQYNQLVARRVRECNVYCEIYSYKTDLQKIKDMNPKGIILTGGPNSCYEADSPTYTKELFELGIPVLGLCYGAQLMMHVLGGEVKRADVREYGKTEVLIDKASSKVFEGVSASTICWMSHFDYIAQIAPGFEITAHTADCPVAAAENAEKQLYAIQFHPEVLHTVQGKEMLSNFVRNVCGCAGDWKMDEFVENSIKEIRAKVGDGKVLCALSGGVDSSVAAVMLSKAIGNQLTCVFVDHGLLRKNEGDEVEAIFGPEGDYDLNFIRVNAQQRFYEKLAGVTEPEQKRKIIGEEFIRVFEEEAKKIGTVDFLVQGTIYPDVVESGLGGESAVIKSHHNVGGLPDYVDFKEIIEPLRDLFKDEVRKAGLELGLPERLVFRQPFPGPGLGIRIIGEVTEEKVKIVQDADAIYREEMDAAGMNKTVGQYFAALTNMRSVGVMGDERTYDYAVALRAVNTIDFMTAESAEIPWEVLHKVTSRIVNEVNHVNRVVYDLTGKPPGTIEFE</sequence>
<dbReference type="InterPro" id="IPR029062">
    <property type="entry name" value="Class_I_gatase-like"/>
</dbReference>
<dbReference type="EMBL" id="JAPRBD010000018">
    <property type="protein sequence ID" value="MCZ0690672.1"/>
    <property type="molecule type" value="Genomic_DNA"/>
</dbReference>
<reference evidence="35 36" key="2">
    <citation type="submission" date="2018-08" db="EMBL/GenBank/DDBJ databases">
        <title>A genome reference for cultivated species of the human gut microbiota.</title>
        <authorList>
            <person name="Zou Y."/>
            <person name="Xue W."/>
            <person name="Luo G."/>
        </authorList>
    </citation>
    <scope>NUCLEOTIDE SEQUENCE [LARGE SCALE GENOMIC DNA]</scope>
    <source>
        <strain evidence="26 35">AF19-16AC</strain>
        <strain evidence="30 37">AM12-54</strain>
        <strain evidence="29 36">AM21-18</strain>
        <strain evidence="28 39">AM22-7AC</strain>
        <strain evidence="27 38">AM32-6</strain>
    </source>
</reference>